<evidence type="ECO:0000313" key="1">
    <source>
        <dbReference type="EMBL" id="GFN94459.1"/>
    </source>
</evidence>
<keyword evidence="1" id="KW-0548">Nucleotidyltransferase</keyword>
<dbReference type="Proteomes" id="UP000735302">
    <property type="component" value="Unassembled WGS sequence"/>
</dbReference>
<keyword evidence="2" id="KW-1185">Reference proteome</keyword>
<keyword evidence="1" id="KW-0808">Transferase</keyword>
<gene>
    <name evidence="1" type="ORF">PoB_002096500</name>
</gene>
<reference evidence="1 2" key="1">
    <citation type="journal article" date="2021" name="Elife">
        <title>Chloroplast acquisition without the gene transfer in kleptoplastic sea slugs, Plakobranchus ocellatus.</title>
        <authorList>
            <person name="Maeda T."/>
            <person name="Takahashi S."/>
            <person name="Yoshida T."/>
            <person name="Shimamura S."/>
            <person name="Takaki Y."/>
            <person name="Nagai Y."/>
            <person name="Toyoda A."/>
            <person name="Suzuki Y."/>
            <person name="Arimoto A."/>
            <person name="Ishii H."/>
            <person name="Satoh N."/>
            <person name="Nishiyama T."/>
            <person name="Hasebe M."/>
            <person name="Maruyama T."/>
            <person name="Minagawa J."/>
            <person name="Obokata J."/>
            <person name="Shigenobu S."/>
        </authorList>
    </citation>
    <scope>NUCLEOTIDE SEQUENCE [LARGE SCALE GENOMIC DNA]</scope>
</reference>
<protein>
    <submittedName>
        <fullName evidence="1">Reverse transcriptase</fullName>
    </submittedName>
</protein>
<proteinExistence type="predicted"/>
<keyword evidence="1" id="KW-0695">RNA-directed DNA polymerase</keyword>
<dbReference type="GO" id="GO:0003964">
    <property type="term" value="F:RNA-directed DNA polymerase activity"/>
    <property type="evidence" value="ECO:0007669"/>
    <property type="project" value="UniProtKB-KW"/>
</dbReference>
<organism evidence="1 2">
    <name type="scientific">Plakobranchus ocellatus</name>
    <dbReference type="NCBI Taxonomy" id="259542"/>
    <lineage>
        <taxon>Eukaryota</taxon>
        <taxon>Metazoa</taxon>
        <taxon>Spiralia</taxon>
        <taxon>Lophotrochozoa</taxon>
        <taxon>Mollusca</taxon>
        <taxon>Gastropoda</taxon>
        <taxon>Heterobranchia</taxon>
        <taxon>Euthyneura</taxon>
        <taxon>Panpulmonata</taxon>
        <taxon>Sacoglossa</taxon>
        <taxon>Placobranchoidea</taxon>
        <taxon>Plakobranchidae</taxon>
        <taxon>Plakobranchus</taxon>
    </lineage>
</organism>
<dbReference type="AlphaFoldDB" id="A0AAV3ZFR5"/>
<name>A0AAV3ZFR5_9GAST</name>
<comment type="caution">
    <text evidence="1">The sequence shown here is derived from an EMBL/GenBank/DDBJ whole genome shotgun (WGS) entry which is preliminary data.</text>
</comment>
<sequence length="255" mass="28327">MLIRSDAVVSIPPRTVSNSAPANTLGVLATCDRKQAEDCVISMDAIITSALEETAGVARMERLQRLCLDVIKGNNLTQCFIKATNSCTNAKSVAPSDVIQKWEKVMQDLYGLCDGACPSFLEKTVNITRCTGLIRFDALYDSSYNIFCGSYQKFKSCVAMSEAPVACPMFTSLMDVLYPQHIFGLYEKNCNSSELTGTENETCRMLIRLDALINWSRMSFKPKKSRSLCIREGKLDEDIYFKVASQDIARNSQSP</sequence>
<accession>A0AAV3ZFR5</accession>
<dbReference type="EMBL" id="BLXT01002455">
    <property type="protein sequence ID" value="GFN94459.1"/>
    <property type="molecule type" value="Genomic_DNA"/>
</dbReference>
<evidence type="ECO:0000313" key="2">
    <source>
        <dbReference type="Proteomes" id="UP000735302"/>
    </source>
</evidence>